<dbReference type="InterPro" id="IPR028082">
    <property type="entry name" value="Peripla_BP_I"/>
</dbReference>
<proteinExistence type="predicted"/>
<dbReference type="AlphaFoldDB" id="A0A2F0PJG0"/>
<protein>
    <submittedName>
        <fullName evidence="1">Uncharacterized protein</fullName>
    </submittedName>
</protein>
<dbReference type="Proteomes" id="UP000050489">
    <property type="component" value="Unassembled WGS sequence"/>
</dbReference>
<dbReference type="EMBL" id="LJEX02000099">
    <property type="protein sequence ID" value="OCO84232.1"/>
    <property type="molecule type" value="Genomic_DNA"/>
</dbReference>
<evidence type="ECO:0000313" key="2">
    <source>
        <dbReference type="Proteomes" id="UP000050489"/>
    </source>
</evidence>
<organism evidence="1 2">
    <name type="scientific">Serratia marcescens</name>
    <dbReference type="NCBI Taxonomy" id="615"/>
    <lineage>
        <taxon>Bacteria</taxon>
        <taxon>Pseudomonadati</taxon>
        <taxon>Pseudomonadota</taxon>
        <taxon>Gammaproteobacteria</taxon>
        <taxon>Enterobacterales</taxon>
        <taxon>Yersiniaceae</taxon>
        <taxon>Serratia</taxon>
    </lineage>
</organism>
<dbReference type="Gene3D" id="3.40.50.2300">
    <property type="match status" value="2"/>
</dbReference>
<sequence length="115" mass="12489">MQAHGVHEVAAYRHLGAGLNVKDFAIAGVDGVSDAIHAVQAGEMVSILQDAKGQMQGSIDVALRAVKGESYQPQSDIWKQYAKDLKWEGGTQKHYYIPWAVVTAENAQALLDARK</sequence>
<name>A0A2F0PJG0_SERMA</name>
<comment type="caution">
    <text evidence="1">The sequence shown here is derived from an EMBL/GenBank/DDBJ whole genome shotgun (WGS) entry which is preliminary data.</text>
</comment>
<accession>A0A2F0PJG0</accession>
<gene>
    <name evidence="1" type="ORF">AN695_0217555</name>
</gene>
<reference evidence="2" key="1">
    <citation type="submission" date="2016-04" db="EMBL/GenBank/DDBJ databases">
        <authorList>
            <person name="Osei Sekyere J."/>
            <person name="Sivertsen A."/>
            <person name="Pedersen A.T."/>
            <person name="Sundsfjord A."/>
        </authorList>
    </citation>
    <scope>NUCLEOTIDE SEQUENCE [LARGE SCALE GENOMIC DNA]</scope>
    <source>
        <strain evidence="2">945174350</strain>
    </source>
</reference>
<dbReference type="SUPFAM" id="SSF53822">
    <property type="entry name" value="Periplasmic binding protein-like I"/>
    <property type="match status" value="1"/>
</dbReference>
<evidence type="ECO:0000313" key="1">
    <source>
        <dbReference type="EMBL" id="OCO84232.1"/>
    </source>
</evidence>